<feature type="binding site" evidence="8">
    <location>
        <position position="81"/>
    </location>
    <ligand>
        <name>Zn(2+)</name>
        <dbReference type="ChEBI" id="CHEBI:29105"/>
    </ligand>
</feature>
<dbReference type="SUPFAM" id="SSF57716">
    <property type="entry name" value="Glucocorticoid receptor-like (DNA-binding domain)"/>
    <property type="match status" value="1"/>
</dbReference>
<reference evidence="13" key="1">
    <citation type="journal article" date="2015" name="Proc. Natl. Acad. Sci. U.S.A.">
        <title>Genome sequence of the Asian Tiger mosquito, Aedes albopictus, reveals insights into its biology, genetics, and evolution.</title>
        <authorList>
            <person name="Chen X.G."/>
            <person name="Jiang X."/>
            <person name="Gu J."/>
            <person name="Xu M."/>
            <person name="Wu Y."/>
            <person name="Deng Y."/>
            <person name="Zhang C."/>
            <person name="Bonizzoni M."/>
            <person name="Dermauw W."/>
            <person name="Vontas J."/>
            <person name="Armbruster P."/>
            <person name="Huang X."/>
            <person name="Yang Y."/>
            <person name="Zhang H."/>
            <person name="He W."/>
            <person name="Peng H."/>
            <person name="Liu Y."/>
            <person name="Wu K."/>
            <person name="Chen J."/>
            <person name="Lirakis M."/>
            <person name="Topalis P."/>
            <person name="Van Leeuwen T."/>
            <person name="Hall A.B."/>
            <person name="Jiang X."/>
            <person name="Thorpe C."/>
            <person name="Mueller R.L."/>
            <person name="Sun C."/>
            <person name="Waterhouse R.M."/>
            <person name="Yan G."/>
            <person name="Tu Z.J."/>
            <person name="Fang X."/>
            <person name="James A.A."/>
        </authorList>
    </citation>
    <scope>NUCLEOTIDE SEQUENCE [LARGE SCALE GENOMIC DNA]</scope>
    <source>
        <strain evidence="13">Foshan</strain>
    </source>
</reference>
<feature type="binding site" evidence="8">
    <location>
        <position position="31"/>
    </location>
    <ligand>
        <name>Zn(2+)</name>
        <dbReference type="ChEBI" id="CHEBI:29105"/>
    </ligand>
</feature>
<evidence type="ECO:0000256" key="7">
    <source>
        <dbReference type="PROSITE-ProRule" id="PRU00042"/>
    </source>
</evidence>
<name>A0ABM1XP89_AEDAL</name>
<keyword evidence="13" id="KW-1185">Reference proteome</keyword>
<keyword evidence="6" id="KW-0539">Nucleus</keyword>
<keyword evidence="4 7" id="KW-0863">Zinc-finger</keyword>
<reference evidence="12" key="2">
    <citation type="submission" date="2025-05" db="UniProtKB">
        <authorList>
            <consortium name="EnsemblMetazoa"/>
        </authorList>
    </citation>
    <scope>IDENTIFICATION</scope>
    <source>
        <strain evidence="12">Foshan</strain>
    </source>
</reference>
<feature type="domain" description="C2H2-type" evidence="10">
    <location>
        <begin position="442"/>
        <end position="467"/>
    </location>
</feature>
<dbReference type="InterPro" id="IPR012934">
    <property type="entry name" value="Znf_AD"/>
</dbReference>
<dbReference type="InterPro" id="IPR036236">
    <property type="entry name" value="Znf_C2H2_sf"/>
</dbReference>
<keyword evidence="2 8" id="KW-0479">Metal-binding</keyword>
<feature type="region of interest" description="Disordered" evidence="9">
    <location>
        <begin position="1"/>
        <end position="27"/>
    </location>
</feature>
<dbReference type="Proteomes" id="UP000069940">
    <property type="component" value="Unassembled WGS sequence"/>
</dbReference>
<evidence type="ECO:0000256" key="8">
    <source>
        <dbReference type="PROSITE-ProRule" id="PRU01263"/>
    </source>
</evidence>
<dbReference type="RefSeq" id="XP_062700329.1">
    <property type="nucleotide sequence ID" value="XM_062844345.1"/>
</dbReference>
<dbReference type="SMART" id="SM00355">
    <property type="entry name" value="ZnF_C2H2"/>
    <property type="match status" value="8"/>
</dbReference>
<evidence type="ECO:0000256" key="5">
    <source>
        <dbReference type="ARBA" id="ARBA00022833"/>
    </source>
</evidence>
<evidence type="ECO:0000256" key="2">
    <source>
        <dbReference type="ARBA" id="ARBA00022723"/>
    </source>
</evidence>
<dbReference type="PROSITE" id="PS00028">
    <property type="entry name" value="ZINC_FINGER_C2H2_1"/>
    <property type="match status" value="5"/>
</dbReference>
<dbReference type="PANTHER" id="PTHR24376:SF235">
    <property type="entry name" value="C2H2-TYPE DOMAIN-CONTAINING PROTEIN"/>
    <property type="match status" value="1"/>
</dbReference>
<sequence>MSFGNQPSASPSESKRQKRPQEQQSAADSVCRVCMGWPSDSGPMVDLFVGQVQGMILAEVLALIGAVKPATEDDRLPKECCDGCLNALESAYNLRMLCQDSDRKLRDVFLSDGKTAVVKKEIDEDNKFNALDEMESRCKSELAEMLTFREAIVSESIHAPKLEIIDYISGEESHEMEDDGDGRDDTAEDNMDADSSTYESVEDQNVFDVVKAVVFKCCGCKLIFNTSEDLKVHSNEVHDDTNLPEQVFRGSRYRKQCDICYKMFCNGHALRKHKRKDKLNFRCKVCGDVFWTRKRVYLHYEGVHGPNPVIKGPSKVCCAGACQEQFETEEQLREHSVSVHLPEKPAPDPSRPFSCNVCYRCFKSDALLYTHQSRMLRPRIRSKNHVCVQCGMAFPCPSALRHHEVTHTGEKVFQCPKCPKAYSNRETYRKHVASHNLPADRFKCDTCGTCYKTHRALRQHRAQHTFQ</sequence>
<accession>A0ABM1XP89</accession>
<evidence type="ECO:0008006" key="14">
    <source>
        <dbReference type="Google" id="ProtNLM"/>
    </source>
</evidence>
<evidence type="ECO:0000259" key="10">
    <source>
        <dbReference type="PROSITE" id="PS50157"/>
    </source>
</evidence>
<dbReference type="InterPro" id="IPR013087">
    <property type="entry name" value="Znf_C2H2_type"/>
</dbReference>
<dbReference type="EnsemblMetazoa" id="AALFPA23_001518.R38705">
    <property type="protein sequence ID" value="AALFPA23_001518.P38705"/>
    <property type="gene ID" value="AALFPA23_001518"/>
</dbReference>
<evidence type="ECO:0000313" key="13">
    <source>
        <dbReference type="Proteomes" id="UP000069940"/>
    </source>
</evidence>
<evidence type="ECO:0000256" key="1">
    <source>
        <dbReference type="ARBA" id="ARBA00004123"/>
    </source>
</evidence>
<evidence type="ECO:0000256" key="3">
    <source>
        <dbReference type="ARBA" id="ARBA00022737"/>
    </source>
</evidence>
<feature type="domain" description="ZAD" evidence="11">
    <location>
        <begin position="29"/>
        <end position="108"/>
    </location>
</feature>
<feature type="compositionally biased region" description="Acidic residues" evidence="9">
    <location>
        <begin position="174"/>
        <end position="192"/>
    </location>
</feature>
<dbReference type="Gene3D" id="3.30.160.60">
    <property type="entry name" value="Classic Zinc Finger"/>
    <property type="match status" value="4"/>
</dbReference>
<dbReference type="PANTHER" id="PTHR24376">
    <property type="entry name" value="ZINC FINGER PROTEIN"/>
    <property type="match status" value="1"/>
</dbReference>
<dbReference type="Pfam" id="PF00096">
    <property type="entry name" value="zf-C2H2"/>
    <property type="match status" value="1"/>
</dbReference>
<feature type="domain" description="C2H2-type" evidence="10">
    <location>
        <begin position="316"/>
        <end position="345"/>
    </location>
</feature>
<dbReference type="GeneID" id="109428503"/>
<feature type="binding site" evidence="8">
    <location>
        <position position="34"/>
    </location>
    <ligand>
        <name>Zn(2+)</name>
        <dbReference type="ChEBI" id="CHEBI:29105"/>
    </ligand>
</feature>
<evidence type="ECO:0000256" key="6">
    <source>
        <dbReference type="ARBA" id="ARBA00023242"/>
    </source>
</evidence>
<dbReference type="EnsemblMetazoa" id="AALFPA23_001518.R38706">
    <property type="protein sequence ID" value="AALFPA23_001518.P38706"/>
    <property type="gene ID" value="AALFPA23_001518"/>
</dbReference>
<feature type="domain" description="C2H2-type" evidence="10">
    <location>
        <begin position="385"/>
        <end position="412"/>
    </location>
</feature>
<dbReference type="SMART" id="SM00868">
    <property type="entry name" value="zf-AD"/>
    <property type="match status" value="1"/>
</dbReference>
<evidence type="ECO:0000256" key="9">
    <source>
        <dbReference type="SAM" id="MobiDB-lite"/>
    </source>
</evidence>
<feature type="domain" description="C2H2-type" evidence="10">
    <location>
        <begin position="281"/>
        <end position="304"/>
    </location>
</feature>
<feature type="binding site" evidence="8">
    <location>
        <position position="84"/>
    </location>
    <ligand>
        <name>Zn(2+)</name>
        <dbReference type="ChEBI" id="CHEBI:29105"/>
    </ligand>
</feature>
<proteinExistence type="predicted"/>
<feature type="compositionally biased region" description="Polar residues" evidence="9">
    <location>
        <begin position="1"/>
        <end position="12"/>
    </location>
</feature>
<dbReference type="PROSITE" id="PS51915">
    <property type="entry name" value="ZAD"/>
    <property type="match status" value="1"/>
</dbReference>
<comment type="subcellular location">
    <subcellularLocation>
        <location evidence="1">Nucleus</location>
    </subcellularLocation>
</comment>
<evidence type="ECO:0000259" key="11">
    <source>
        <dbReference type="PROSITE" id="PS51915"/>
    </source>
</evidence>
<evidence type="ECO:0000256" key="4">
    <source>
        <dbReference type="ARBA" id="ARBA00022771"/>
    </source>
</evidence>
<dbReference type="PROSITE" id="PS50157">
    <property type="entry name" value="ZINC_FINGER_C2H2_2"/>
    <property type="match status" value="5"/>
</dbReference>
<evidence type="ECO:0000313" key="12">
    <source>
        <dbReference type="EnsemblMetazoa" id="AALFPA23_001518.P38705"/>
    </source>
</evidence>
<organism evidence="12 13">
    <name type="scientific">Aedes albopictus</name>
    <name type="common">Asian tiger mosquito</name>
    <name type="synonym">Stegomyia albopicta</name>
    <dbReference type="NCBI Taxonomy" id="7160"/>
    <lineage>
        <taxon>Eukaryota</taxon>
        <taxon>Metazoa</taxon>
        <taxon>Ecdysozoa</taxon>
        <taxon>Arthropoda</taxon>
        <taxon>Hexapoda</taxon>
        <taxon>Insecta</taxon>
        <taxon>Pterygota</taxon>
        <taxon>Neoptera</taxon>
        <taxon>Endopterygota</taxon>
        <taxon>Diptera</taxon>
        <taxon>Nematocera</taxon>
        <taxon>Culicoidea</taxon>
        <taxon>Culicidae</taxon>
        <taxon>Culicinae</taxon>
        <taxon>Aedini</taxon>
        <taxon>Aedes</taxon>
        <taxon>Stegomyia</taxon>
    </lineage>
</organism>
<keyword evidence="3" id="KW-0677">Repeat</keyword>
<protein>
    <recommendedName>
        <fullName evidence="14">C2h2-type zn-finger protein</fullName>
    </recommendedName>
</protein>
<dbReference type="SUPFAM" id="SSF57667">
    <property type="entry name" value="beta-beta-alpha zinc fingers"/>
    <property type="match status" value="2"/>
</dbReference>
<feature type="domain" description="C2H2-type" evidence="10">
    <location>
        <begin position="413"/>
        <end position="435"/>
    </location>
</feature>
<dbReference type="Pfam" id="PF07776">
    <property type="entry name" value="zf-AD"/>
    <property type="match status" value="1"/>
</dbReference>
<feature type="region of interest" description="Disordered" evidence="9">
    <location>
        <begin position="173"/>
        <end position="196"/>
    </location>
</feature>
<dbReference type="RefSeq" id="XP_019559843.2">
    <property type="nucleotide sequence ID" value="XM_019704298.3"/>
</dbReference>
<keyword evidence="5 8" id="KW-0862">Zinc</keyword>